<keyword evidence="5" id="KW-0808">Transferase</keyword>
<evidence type="ECO:0000256" key="3">
    <source>
        <dbReference type="ARBA" id="ARBA00012438"/>
    </source>
</evidence>
<dbReference type="Pfam" id="PF00512">
    <property type="entry name" value="HisKA"/>
    <property type="match status" value="1"/>
</dbReference>
<feature type="transmembrane region" description="Helical" evidence="9">
    <location>
        <begin position="148"/>
        <end position="171"/>
    </location>
</feature>
<dbReference type="Pfam" id="PF00072">
    <property type="entry name" value="Response_reg"/>
    <property type="match status" value="2"/>
</dbReference>
<reference evidence="13" key="1">
    <citation type="journal article" date="2019" name="Int. J. Syst. Evol. Microbiol.">
        <title>The Global Catalogue of Microorganisms (GCM) 10K type strain sequencing project: providing services to taxonomists for standard genome sequencing and annotation.</title>
        <authorList>
            <consortium name="The Broad Institute Genomics Platform"/>
            <consortium name="The Broad Institute Genome Sequencing Center for Infectious Disease"/>
            <person name="Wu L."/>
            <person name="Ma J."/>
        </authorList>
    </citation>
    <scope>NUCLEOTIDE SEQUENCE [LARGE SCALE GENOMIC DNA]</scope>
    <source>
        <strain evidence="13">JCM 3367</strain>
    </source>
</reference>
<dbReference type="InterPro" id="IPR003661">
    <property type="entry name" value="HisK_dim/P_dom"/>
</dbReference>
<dbReference type="Gene3D" id="1.10.287.130">
    <property type="match status" value="1"/>
</dbReference>
<dbReference type="EC" id="2.7.13.3" evidence="3"/>
<evidence type="ECO:0000256" key="1">
    <source>
        <dbReference type="ARBA" id="ARBA00000085"/>
    </source>
</evidence>
<dbReference type="EMBL" id="BAAARY010000007">
    <property type="protein sequence ID" value="GAA2521956.1"/>
    <property type="molecule type" value="Genomic_DNA"/>
</dbReference>
<gene>
    <name evidence="12" type="ORF">GCM10010201_19830</name>
</gene>
<comment type="caution">
    <text evidence="12">The sequence shown here is derived from an EMBL/GenBank/DDBJ whole genome shotgun (WGS) entry which is preliminary data.</text>
</comment>
<dbReference type="InterPro" id="IPR001789">
    <property type="entry name" value="Sig_transdc_resp-reg_receiver"/>
</dbReference>
<dbReference type="InterPro" id="IPR005467">
    <property type="entry name" value="His_kinase_dom"/>
</dbReference>
<dbReference type="InterPro" id="IPR011006">
    <property type="entry name" value="CheY-like_superfamily"/>
</dbReference>
<feature type="modified residue" description="4-aspartylphosphate" evidence="8">
    <location>
        <position position="660"/>
    </location>
</feature>
<keyword evidence="7" id="KW-0902">Two-component regulatory system</keyword>
<dbReference type="SMART" id="SM00448">
    <property type="entry name" value="REC"/>
    <property type="match status" value="2"/>
</dbReference>
<feature type="domain" description="Response regulatory" evidence="11">
    <location>
        <begin position="611"/>
        <end position="724"/>
    </location>
</feature>
<comment type="catalytic activity">
    <reaction evidence="1">
        <text>ATP + protein L-histidine = ADP + protein N-phospho-L-histidine.</text>
        <dbReference type="EC" id="2.7.13.3"/>
    </reaction>
</comment>
<dbReference type="PROSITE" id="PS50109">
    <property type="entry name" value="HIS_KIN"/>
    <property type="match status" value="1"/>
</dbReference>
<dbReference type="PANTHER" id="PTHR43047">
    <property type="entry name" value="TWO-COMPONENT HISTIDINE PROTEIN KINASE"/>
    <property type="match status" value="1"/>
</dbReference>
<dbReference type="InterPro" id="IPR036890">
    <property type="entry name" value="HATPase_C_sf"/>
</dbReference>
<keyword evidence="9" id="KW-0812">Transmembrane</keyword>
<sequence length="865" mass="92471">MTLLTEAVFGVVLVSVLWGYLRDRDPIKRDVMLVFSAVAALFLLGLVRLLTGADPPSWLQLAATVLLLGQPYLTLRLVARVRPVPRAASVAVLAGWIASAAVMLTLVGDSPAPPVVVLGVVTVFAGGELLSAWFFATAARGRTGSSRVRLVLAAAGTALFAVALLTAGAGASREARVIALLSAVSYLLAFVPPGWLRRSWSRGAAYQLTIGLLNAPAESAAATWRRYADEVAALTSSEAVVVLIPGPRGQALIAAQHGAGLTCPDGITAGSVEQLSQTRASASIDLRTPGDTLAHLLNVTQRYAVTAPIPLPDQSRGALILLDANRTLFSEDDIALFGELGAEAALIAERHALTSQLAAAAKAAAAASTAKSHFVANMSHELRTPLNAIIGFSDLMRDEPTADHSLRIVPAEWIDHIHVSGQHLLALINDVLDLAKIEAGKIELRPVLVNAATIVDDVVAAVRPLVESKRLNIHVAVPPLDIRADLTRLRQILTNLLSNAIKFTPENGHIFVAGSRDGDTVALSVTDTGAGISPTDQQRIFEEFEQVGDPALRSAGTGLGLALTRRLAQAHGGRVEVWSRVGQGTRFTVHLPAPAPQPAHGVDPGPEGSGGVLIVEDDRPAADLLATHLRRAGYLVAIADTGEKGLALARQMLPEVILLDMMLPGIDGWEVLSRLKEDERLRHVPVAIVSVMEDHTLGLTMGAADYFTKPVNHDVLVSWMIRHGMVPPMREHALMVLVIDDDPAVLTLLERRLSGTGLRVITAANGLDGLRMAHRHDFDLIICDLMMDDLDGFSVIANLNEHPRTRDMPVLVLTARDLTDDDKDRLAGKILGVAGKSHDPAELVRDWLRYLRELPQLTQRADVVR</sequence>
<dbReference type="SUPFAM" id="SSF55874">
    <property type="entry name" value="ATPase domain of HSP90 chaperone/DNA topoisomerase II/histidine kinase"/>
    <property type="match status" value="1"/>
</dbReference>
<dbReference type="SUPFAM" id="SSF47384">
    <property type="entry name" value="Homodimeric domain of signal transducing histidine kinase"/>
    <property type="match status" value="1"/>
</dbReference>
<keyword evidence="6" id="KW-0418">Kinase</keyword>
<evidence type="ECO:0000256" key="5">
    <source>
        <dbReference type="ARBA" id="ARBA00022679"/>
    </source>
</evidence>
<comment type="subcellular location">
    <subcellularLocation>
        <location evidence="2">Cell membrane</location>
    </subcellularLocation>
</comment>
<evidence type="ECO:0000256" key="2">
    <source>
        <dbReference type="ARBA" id="ARBA00004236"/>
    </source>
</evidence>
<evidence type="ECO:0000256" key="6">
    <source>
        <dbReference type="ARBA" id="ARBA00022777"/>
    </source>
</evidence>
<dbReference type="InterPro" id="IPR004358">
    <property type="entry name" value="Sig_transdc_His_kin-like_C"/>
</dbReference>
<accession>A0ABP6ASP8</accession>
<feature type="transmembrane region" description="Helical" evidence="9">
    <location>
        <begin position="87"/>
        <end position="108"/>
    </location>
</feature>
<evidence type="ECO:0000259" key="10">
    <source>
        <dbReference type="PROSITE" id="PS50109"/>
    </source>
</evidence>
<keyword evidence="9" id="KW-0472">Membrane</keyword>
<feature type="domain" description="Histidine kinase" evidence="10">
    <location>
        <begin position="377"/>
        <end position="595"/>
    </location>
</feature>
<dbReference type="InterPro" id="IPR036097">
    <property type="entry name" value="HisK_dim/P_sf"/>
</dbReference>
<evidence type="ECO:0000256" key="4">
    <source>
        <dbReference type="ARBA" id="ARBA00022553"/>
    </source>
</evidence>
<evidence type="ECO:0000259" key="11">
    <source>
        <dbReference type="PROSITE" id="PS50110"/>
    </source>
</evidence>
<feature type="transmembrane region" description="Helical" evidence="9">
    <location>
        <begin position="114"/>
        <end position="136"/>
    </location>
</feature>
<dbReference type="Gene3D" id="3.40.50.2300">
    <property type="match status" value="2"/>
</dbReference>
<keyword evidence="13" id="KW-1185">Reference proteome</keyword>
<dbReference type="Gene3D" id="3.30.565.10">
    <property type="entry name" value="Histidine kinase-like ATPase, C-terminal domain"/>
    <property type="match status" value="1"/>
</dbReference>
<feature type="transmembrane region" description="Helical" evidence="9">
    <location>
        <begin position="57"/>
        <end position="75"/>
    </location>
</feature>
<dbReference type="PRINTS" id="PR00344">
    <property type="entry name" value="BCTRLSENSOR"/>
</dbReference>
<feature type="transmembrane region" description="Helical" evidence="9">
    <location>
        <begin position="33"/>
        <end position="51"/>
    </location>
</feature>
<dbReference type="RefSeq" id="WP_344171656.1">
    <property type="nucleotide sequence ID" value="NZ_BAAARY010000007.1"/>
</dbReference>
<evidence type="ECO:0000313" key="12">
    <source>
        <dbReference type="EMBL" id="GAA2521956.1"/>
    </source>
</evidence>
<keyword evidence="4 8" id="KW-0597">Phosphoprotein</keyword>
<dbReference type="PROSITE" id="PS50110">
    <property type="entry name" value="RESPONSE_REGULATORY"/>
    <property type="match status" value="2"/>
</dbReference>
<dbReference type="Pfam" id="PF02518">
    <property type="entry name" value="HATPase_c"/>
    <property type="match status" value="1"/>
</dbReference>
<dbReference type="SUPFAM" id="SSF52172">
    <property type="entry name" value="CheY-like"/>
    <property type="match status" value="2"/>
</dbReference>
<organism evidence="12 13">
    <name type="scientific">Pilimelia columellifera subsp. columellifera</name>
    <dbReference type="NCBI Taxonomy" id="706583"/>
    <lineage>
        <taxon>Bacteria</taxon>
        <taxon>Bacillati</taxon>
        <taxon>Actinomycetota</taxon>
        <taxon>Actinomycetes</taxon>
        <taxon>Micromonosporales</taxon>
        <taxon>Micromonosporaceae</taxon>
        <taxon>Pilimelia</taxon>
    </lineage>
</organism>
<feature type="domain" description="Response regulatory" evidence="11">
    <location>
        <begin position="735"/>
        <end position="851"/>
    </location>
</feature>
<dbReference type="PANTHER" id="PTHR43047:SF72">
    <property type="entry name" value="OSMOSENSING HISTIDINE PROTEIN KINASE SLN1"/>
    <property type="match status" value="1"/>
</dbReference>
<evidence type="ECO:0000313" key="13">
    <source>
        <dbReference type="Proteomes" id="UP001499978"/>
    </source>
</evidence>
<dbReference type="CDD" id="cd00082">
    <property type="entry name" value="HisKA"/>
    <property type="match status" value="1"/>
</dbReference>
<dbReference type="CDD" id="cd16922">
    <property type="entry name" value="HATPase_EvgS-ArcB-TorS-like"/>
    <property type="match status" value="1"/>
</dbReference>
<evidence type="ECO:0000256" key="8">
    <source>
        <dbReference type="PROSITE-ProRule" id="PRU00169"/>
    </source>
</evidence>
<dbReference type="SMART" id="SM00388">
    <property type="entry name" value="HisKA"/>
    <property type="match status" value="1"/>
</dbReference>
<feature type="transmembrane region" description="Helical" evidence="9">
    <location>
        <begin position="6"/>
        <end position="21"/>
    </location>
</feature>
<evidence type="ECO:0000256" key="9">
    <source>
        <dbReference type="SAM" id="Phobius"/>
    </source>
</evidence>
<dbReference type="Proteomes" id="UP001499978">
    <property type="component" value="Unassembled WGS sequence"/>
</dbReference>
<dbReference type="SMART" id="SM00387">
    <property type="entry name" value="HATPase_c"/>
    <property type="match status" value="1"/>
</dbReference>
<evidence type="ECO:0000256" key="7">
    <source>
        <dbReference type="ARBA" id="ARBA00023012"/>
    </source>
</evidence>
<protein>
    <recommendedName>
        <fullName evidence="3">histidine kinase</fullName>
        <ecNumber evidence="3">2.7.13.3</ecNumber>
    </recommendedName>
</protein>
<dbReference type="CDD" id="cd17574">
    <property type="entry name" value="REC_OmpR"/>
    <property type="match status" value="2"/>
</dbReference>
<feature type="modified residue" description="4-aspartylphosphate" evidence="8">
    <location>
        <position position="784"/>
    </location>
</feature>
<name>A0ABP6ASP8_9ACTN</name>
<dbReference type="InterPro" id="IPR003594">
    <property type="entry name" value="HATPase_dom"/>
</dbReference>
<proteinExistence type="predicted"/>
<keyword evidence="9" id="KW-1133">Transmembrane helix</keyword>
<dbReference type="SUPFAM" id="SSF55781">
    <property type="entry name" value="GAF domain-like"/>
    <property type="match status" value="1"/>
</dbReference>